<reference evidence="1" key="1">
    <citation type="submission" date="2021-03" db="EMBL/GenBank/DDBJ databases">
        <title>Draft genome sequence of rust myrtle Austropuccinia psidii MF-1, a brazilian biotype.</title>
        <authorList>
            <person name="Quecine M.C."/>
            <person name="Pachon D.M.R."/>
            <person name="Bonatelli M.L."/>
            <person name="Correr F.H."/>
            <person name="Franceschini L.M."/>
            <person name="Leite T.F."/>
            <person name="Margarido G.R.A."/>
            <person name="Almeida C.A."/>
            <person name="Ferrarezi J.A."/>
            <person name="Labate C.A."/>
        </authorList>
    </citation>
    <scope>NUCLEOTIDE SEQUENCE</scope>
    <source>
        <strain evidence="1">MF-1</strain>
    </source>
</reference>
<accession>A0A9Q3C547</accession>
<name>A0A9Q3C547_9BASI</name>
<gene>
    <name evidence="1" type="ORF">O181_016100</name>
</gene>
<organism evidence="1 2">
    <name type="scientific">Austropuccinia psidii MF-1</name>
    <dbReference type="NCBI Taxonomy" id="1389203"/>
    <lineage>
        <taxon>Eukaryota</taxon>
        <taxon>Fungi</taxon>
        <taxon>Dikarya</taxon>
        <taxon>Basidiomycota</taxon>
        <taxon>Pucciniomycotina</taxon>
        <taxon>Pucciniomycetes</taxon>
        <taxon>Pucciniales</taxon>
        <taxon>Sphaerophragmiaceae</taxon>
        <taxon>Austropuccinia</taxon>
    </lineage>
</organism>
<evidence type="ECO:0000313" key="2">
    <source>
        <dbReference type="Proteomes" id="UP000765509"/>
    </source>
</evidence>
<sequence>MLLNIINNWNPVLKAFSLYLVGSPGPYNIVGNEQEDKLGNEAQKQNRKLDPSIFYPLPLARRKLSALLKKNMQILTTPKNPINTHNFHSPGIINKLLLGNCPLKVYPYRFEISITQNFPQFKKEETEKHFPINCFHQKT</sequence>
<dbReference type="Proteomes" id="UP000765509">
    <property type="component" value="Unassembled WGS sequence"/>
</dbReference>
<dbReference type="AlphaFoldDB" id="A0A9Q3C547"/>
<comment type="caution">
    <text evidence="1">The sequence shown here is derived from an EMBL/GenBank/DDBJ whole genome shotgun (WGS) entry which is preliminary data.</text>
</comment>
<protein>
    <submittedName>
        <fullName evidence="1">Uncharacterized protein</fullName>
    </submittedName>
</protein>
<evidence type="ECO:0000313" key="1">
    <source>
        <dbReference type="EMBL" id="MBW0476385.1"/>
    </source>
</evidence>
<proteinExistence type="predicted"/>
<dbReference type="EMBL" id="AVOT02004451">
    <property type="protein sequence ID" value="MBW0476385.1"/>
    <property type="molecule type" value="Genomic_DNA"/>
</dbReference>
<keyword evidence="2" id="KW-1185">Reference proteome</keyword>